<reference evidence="6 7" key="2">
    <citation type="submission" date="2018-08" db="EMBL/GenBank/DDBJ databases">
        <title>A genome reference for cultivated species of the human gut microbiota.</title>
        <authorList>
            <person name="Zou Y."/>
            <person name="Xue W."/>
            <person name="Luo G."/>
        </authorList>
    </citation>
    <scope>NUCLEOTIDE SEQUENCE [LARGE SCALE GENOMIC DNA]</scope>
    <source>
        <strain evidence="4 7">AM34-3LB</strain>
        <strain evidence="3 6">TM10-1AC</strain>
    </source>
</reference>
<dbReference type="Proteomes" id="UP000262524">
    <property type="component" value="Unassembled WGS sequence"/>
</dbReference>
<dbReference type="InterPro" id="IPR045504">
    <property type="entry name" value="DUF6487"/>
</dbReference>
<reference evidence="2 5" key="1">
    <citation type="submission" date="2015-09" db="EMBL/GenBank/DDBJ databases">
        <authorList>
            <consortium name="Pathogen Informatics"/>
        </authorList>
    </citation>
    <scope>NUCLEOTIDE SEQUENCE [LARGE SCALE GENOMIC DNA]</scope>
    <source>
        <strain evidence="2 5">2789STDY5834966</strain>
    </source>
</reference>
<dbReference type="AlphaFoldDB" id="A0A173SDG5"/>
<protein>
    <recommendedName>
        <fullName evidence="1">DUF6487 domain-containing protein</fullName>
    </recommendedName>
</protein>
<proteinExistence type="predicted"/>
<dbReference type="Proteomes" id="UP000095390">
    <property type="component" value="Unassembled WGS sequence"/>
</dbReference>
<dbReference type="RefSeq" id="WP_022170595.1">
    <property type="nucleotide sequence ID" value="NZ_CABJFJ010000009.1"/>
</dbReference>
<sequence length="76" mass="8730">MKCLNCGNEMQQGIVEGYGQGGHSCYEFTSDEEKKKKGLKGFFTKEIISISTDNMEHCAWYCSKCKKVLMWMDTDE</sequence>
<dbReference type="EMBL" id="CYYC01000007">
    <property type="protein sequence ID" value="CUM88280.1"/>
    <property type="molecule type" value="Genomic_DNA"/>
</dbReference>
<dbReference type="OrthoDB" id="384892at2"/>
<gene>
    <name evidence="4" type="ORF">DW833_08640</name>
    <name evidence="3" type="ORF">DXD91_16250</name>
    <name evidence="2" type="ORF">ERS852578_00851</name>
</gene>
<evidence type="ECO:0000259" key="1">
    <source>
        <dbReference type="Pfam" id="PF20097"/>
    </source>
</evidence>
<evidence type="ECO:0000313" key="6">
    <source>
        <dbReference type="Proteomes" id="UP000262524"/>
    </source>
</evidence>
<dbReference type="EMBL" id="QSOE01000235">
    <property type="protein sequence ID" value="RGI73869.1"/>
    <property type="molecule type" value="Genomic_DNA"/>
</dbReference>
<organism evidence="2 5">
    <name type="scientific">Anaerobutyricum hallii</name>
    <dbReference type="NCBI Taxonomy" id="39488"/>
    <lineage>
        <taxon>Bacteria</taxon>
        <taxon>Bacillati</taxon>
        <taxon>Bacillota</taxon>
        <taxon>Clostridia</taxon>
        <taxon>Lachnospirales</taxon>
        <taxon>Lachnospiraceae</taxon>
        <taxon>Anaerobutyricum</taxon>
    </lineage>
</organism>
<evidence type="ECO:0000313" key="3">
    <source>
        <dbReference type="EMBL" id="RGI73869.1"/>
    </source>
</evidence>
<evidence type="ECO:0000313" key="2">
    <source>
        <dbReference type="EMBL" id="CUM88280.1"/>
    </source>
</evidence>
<evidence type="ECO:0000313" key="4">
    <source>
        <dbReference type="EMBL" id="RHC64121.1"/>
    </source>
</evidence>
<evidence type="ECO:0000313" key="7">
    <source>
        <dbReference type="Proteomes" id="UP000284621"/>
    </source>
</evidence>
<name>A0A173SDG5_9FIRM</name>
<keyword evidence="7" id="KW-1185">Reference proteome</keyword>
<dbReference type="EMBL" id="QSID01000009">
    <property type="protein sequence ID" value="RHC64121.1"/>
    <property type="molecule type" value="Genomic_DNA"/>
</dbReference>
<feature type="domain" description="DUF6487" evidence="1">
    <location>
        <begin position="3"/>
        <end position="73"/>
    </location>
</feature>
<dbReference type="Pfam" id="PF20097">
    <property type="entry name" value="DUF6487"/>
    <property type="match status" value="1"/>
</dbReference>
<dbReference type="Proteomes" id="UP000284621">
    <property type="component" value="Unassembled WGS sequence"/>
</dbReference>
<accession>A0A173SDG5</accession>
<evidence type="ECO:0000313" key="5">
    <source>
        <dbReference type="Proteomes" id="UP000095390"/>
    </source>
</evidence>